<dbReference type="Gene3D" id="3.30.700.10">
    <property type="entry name" value="Glycoprotein, Type 4 Pilin"/>
    <property type="match status" value="1"/>
</dbReference>
<organism evidence="2 3">
    <name type="scientific">Telmatocola sphagniphila</name>
    <dbReference type="NCBI Taxonomy" id="1123043"/>
    <lineage>
        <taxon>Bacteria</taxon>
        <taxon>Pseudomonadati</taxon>
        <taxon>Planctomycetota</taxon>
        <taxon>Planctomycetia</taxon>
        <taxon>Gemmatales</taxon>
        <taxon>Gemmataceae</taxon>
    </lineage>
</organism>
<sequence>MRILPRNRWLRRGFYVLLLILLSAGSLFGYGYFMYCQSRAYEDRMLAELKQVDPDWTLEQIVANFPEVPDVKNGSKKIESIFYNFSVTSEDLGHYAVASSSALPYRVKIEEFKLESEKEIEEELIQLRKLVNSPQRKTPILWGYNIRSYGKGFQSSDGTFLSLEPSRLIWDARRQTLLNAPDLSIEDLRAFLIGPQFLSTEGLSTNLFVTRVWELRSVVALEEVLSCSLPSSEVVAKLQIEMERILEQNPLVDCLRFERAEKFKQMQQKSEECGQVGQWPGNLSKQELRKYLMQLRYPIYAPADRASMLEEMTKLIEQVKSNSPQVRASLTEMEKQMEKIRTRHGMFDVDFFPDIPASKWLSHDWMPPHCAMLRHDLNWKANLRCAITALAAERYRQSKNRWPENWEELVPEYLQEVPEDPWSDKPLRMRKTEEGLTIYSVGANGVDDGGLPEVLKTKLDIGFRLFNPEKRKSLTEEKPQKP</sequence>
<dbReference type="InterPro" id="IPR045584">
    <property type="entry name" value="Pilin-like"/>
</dbReference>
<reference evidence="2" key="1">
    <citation type="submission" date="2021-05" db="EMBL/GenBank/DDBJ databases">
        <title>Complete genome sequence of the cellulolytic planctomycete Telmatocola sphagniphila SP2T and characterization of the first cellulase from planctomycetes.</title>
        <authorList>
            <person name="Rakitin A.L."/>
            <person name="Beletsky A.V."/>
            <person name="Naumoff D.G."/>
            <person name="Kulichevskaya I.S."/>
            <person name="Mardanov A.V."/>
            <person name="Ravin N.V."/>
            <person name="Dedysh S.N."/>
        </authorList>
    </citation>
    <scope>NUCLEOTIDE SEQUENCE</scope>
    <source>
        <strain evidence="2">SP2T</strain>
    </source>
</reference>
<keyword evidence="1" id="KW-0472">Membrane</keyword>
<name>A0A8E6EU91_9BACT</name>
<dbReference type="RefSeq" id="WP_213494971.1">
    <property type="nucleotide sequence ID" value="NZ_CP074694.1"/>
</dbReference>
<keyword evidence="1" id="KW-0812">Transmembrane</keyword>
<evidence type="ECO:0000313" key="2">
    <source>
        <dbReference type="EMBL" id="QVL31090.1"/>
    </source>
</evidence>
<proteinExistence type="predicted"/>
<evidence type="ECO:0000256" key="1">
    <source>
        <dbReference type="SAM" id="Phobius"/>
    </source>
</evidence>
<keyword evidence="3" id="KW-1185">Reference proteome</keyword>
<protein>
    <submittedName>
        <fullName evidence="2">Uncharacterized protein</fullName>
    </submittedName>
</protein>
<gene>
    <name evidence="2" type="ORF">KIH39_19890</name>
</gene>
<dbReference type="KEGG" id="tsph:KIH39_19890"/>
<dbReference type="EMBL" id="CP074694">
    <property type="protein sequence ID" value="QVL31090.1"/>
    <property type="molecule type" value="Genomic_DNA"/>
</dbReference>
<dbReference type="AlphaFoldDB" id="A0A8E6EU91"/>
<accession>A0A8E6EU91</accession>
<feature type="transmembrane region" description="Helical" evidence="1">
    <location>
        <begin position="12"/>
        <end position="35"/>
    </location>
</feature>
<dbReference type="SUPFAM" id="SSF54523">
    <property type="entry name" value="Pili subunits"/>
    <property type="match status" value="1"/>
</dbReference>
<dbReference type="Proteomes" id="UP000676194">
    <property type="component" value="Chromosome"/>
</dbReference>
<evidence type="ECO:0000313" key="3">
    <source>
        <dbReference type="Proteomes" id="UP000676194"/>
    </source>
</evidence>
<keyword evidence="1" id="KW-1133">Transmembrane helix</keyword>